<evidence type="ECO:0000313" key="9">
    <source>
        <dbReference type="Proteomes" id="UP000011750"/>
    </source>
</evidence>
<evidence type="ECO:0000256" key="5">
    <source>
        <dbReference type="SAM" id="Coils"/>
    </source>
</evidence>
<keyword evidence="2 4" id="KW-0863">Zinc-finger</keyword>
<keyword evidence="6" id="KW-0472">Membrane</keyword>
<dbReference type="PROSITE" id="PS51999">
    <property type="entry name" value="ZF_GRF"/>
    <property type="match status" value="1"/>
</dbReference>
<accession>M4FJ34</accession>
<dbReference type="Pfam" id="PF25464">
    <property type="entry name" value="DUF7900"/>
    <property type="match status" value="1"/>
</dbReference>
<keyword evidence="9" id="KW-1185">Reference proteome</keyword>
<dbReference type="EnsemblPlants" id="Bra041114.1">
    <property type="protein sequence ID" value="Bra041114.1-P"/>
    <property type="gene ID" value="Bra041114"/>
</dbReference>
<dbReference type="Proteomes" id="UP000011750">
    <property type="component" value="Unassembled WGS sequence"/>
</dbReference>
<reference evidence="8" key="3">
    <citation type="submission" date="2023-03" db="UniProtKB">
        <authorList>
            <consortium name="EnsemblPlants"/>
        </authorList>
    </citation>
    <scope>IDENTIFICATION</scope>
    <source>
        <strain evidence="8">cv. Chiifu-401-42</strain>
    </source>
</reference>
<dbReference type="Gramene" id="Bra041114.1">
    <property type="protein sequence ID" value="Bra041114.1-P"/>
    <property type="gene ID" value="Bra041114"/>
</dbReference>
<dbReference type="GO" id="GO:0008270">
    <property type="term" value="F:zinc ion binding"/>
    <property type="evidence" value="ECO:0007669"/>
    <property type="project" value="UniProtKB-KW"/>
</dbReference>
<dbReference type="PANTHER" id="PTHR33248">
    <property type="entry name" value="ZINC ION-BINDING PROTEIN"/>
    <property type="match status" value="1"/>
</dbReference>
<dbReference type="InParanoid" id="M4FJ34"/>
<dbReference type="OMA" id="NMVAMRA"/>
<reference evidence="9" key="1">
    <citation type="journal article" date="2011" name="Nat. Genet.">
        <title>The genome of the mesopolyploid crop species Brassica rapa.</title>
        <authorList>
            <consortium name="Brassica rapa Genome Sequencing Project Consortium"/>
            <person name="Wang X."/>
            <person name="Wang H."/>
            <person name="Wang J."/>
            <person name="Sun R."/>
            <person name="Wu J."/>
            <person name="Liu S."/>
            <person name="Bai Y."/>
            <person name="Mun J.H."/>
            <person name="Bancroft I."/>
            <person name="Cheng F."/>
            <person name="Huang S."/>
            <person name="Li X."/>
            <person name="Hua W."/>
            <person name="Wang J."/>
            <person name="Wang X."/>
            <person name="Freeling M."/>
            <person name="Pires J.C."/>
            <person name="Paterson A.H."/>
            <person name="Chalhoub B."/>
            <person name="Wang B."/>
            <person name="Hayward A."/>
            <person name="Sharpe A.G."/>
            <person name="Park B.S."/>
            <person name="Weisshaar B."/>
            <person name="Liu B."/>
            <person name="Li B."/>
            <person name="Liu B."/>
            <person name="Tong C."/>
            <person name="Song C."/>
            <person name="Duran C."/>
            <person name="Peng C."/>
            <person name="Geng C."/>
            <person name="Koh C."/>
            <person name="Lin C."/>
            <person name="Edwards D."/>
            <person name="Mu D."/>
            <person name="Shen D."/>
            <person name="Soumpourou E."/>
            <person name="Li F."/>
            <person name="Fraser F."/>
            <person name="Conant G."/>
            <person name="Lassalle G."/>
            <person name="King G.J."/>
            <person name="Bonnema G."/>
            <person name="Tang H."/>
            <person name="Wang H."/>
            <person name="Belcram H."/>
            <person name="Zhou H."/>
            <person name="Hirakawa H."/>
            <person name="Abe H."/>
            <person name="Guo H."/>
            <person name="Wang H."/>
            <person name="Jin H."/>
            <person name="Parkin I.A."/>
            <person name="Batley J."/>
            <person name="Kim J.S."/>
            <person name="Just J."/>
            <person name="Li J."/>
            <person name="Xu J."/>
            <person name="Deng J."/>
            <person name="Kim J.A."/>
            <person name="Li J."/>
            <person name="Yu J."/>
            <person name="Meng J."/>
            <person name="Wang J."/>
            <person name="Min J."/>
            <person name="Poulain J."/>
            <person name="Wang J."/>
            <person name="Hatakeyama K."/>
            <person name="Wu K."/>
            <person name="Wang L."/>
            <person name="Fang L."/>
            <person name="Trick M."/>
            <person name="Links M.G."/>
            <person name="Zhao M."/>
            <person name="Jin M."/>
            <person name="Ramchiary N."/>
            <person name="Drou N."/>
            <person name="Berkman P.J."/>
            <person name="Cai Q."/>
            <person name="Huang Q."/>
            <person name="Li R."/>
            <person name="Tabata S."/>
            <person name="Cheng S."/>
            <person name="Zhang S."/>
            <person name="Zhang S."/>
            <person name="Huang S."/>
            <person name="Sato S."/>
            <person name="Sun S."/>
            <person name="Kwon S.J."/>
            <person name="Choi S.R."/>
            <person name="Lee T.H."/>
            <person name="Fan W."/>
            <person name="Zhao X."/>
            <person name="Tan X."/>
            <person name="Xu X."/>
            <person name="Wang Y."/>
            <person name="Qiu Y."/>
            <person name="Yin Y."/>
            <person name="Li Y."/>
            <person name="Du Y."/>
            <person name="Liao Y."/>
            <person name="Lim Y."/>
            <person name="Narusaka Y."/>
            <person name="Wang Y."/>
            <person name="Wang Z."/>
            <person name="Li Z."/>
            <person name="Wang Z."/>
            <person name="Xiong Z."/>
            <person name="Zhang Z."/>
        </authorList>
    </citation>
    <scope>NUCLEOTIDE SEQUENCE [LARGE SCALE GENOMIC DNA]</scope>
    <source>
        <strain evidence="9">cv. Chiifu-401-42</strain>
    </source>
</reference>
<evidence type="ECO:0000256" key="1">
    <source>
        <dbReference type="ARBA" id="ARBA00022723"/>
    </source>
</evidence>
<evidence type="ECO:0000259" key="7">
    <source>
        <dbReference type="PROSITE" id="PS51999"/>
    </source>
</evidence>
<dbReference type="InterPro" id="IPR057222">
    <property type="entry name" value="DUF7900"/>
</dbReference>
<keyword evidence="6" id="KW-0812">Transmembrane</keyword>
<feature type="transmembrane region" description="Helical" evidence="6">
    <location>
        <begin position="149"/>
        <end position="168"/>
    </location>
</feature>
<dbReference type="HOGENOM" id="CLU_121141_2_0_1"/>
<dbReference type="InterPro" id="IPR010666">
    <property type="entry name" value="Znf_GRF"/>
</dbReference>
<evidence type="ECO:0000256" key="6">
    <source>
        <dbReference type="SAM" id="Phobius"/>
    </source>
</evidence>
<dbReference type="Pfam" id="PF06839">
    <property type="entry name" value="Zn_ribbon_GRF"/>
    <property type="match status" value="1"/>
</dbReference>
<evidence type="ECO:0000313" key="8">
    <source>
        <dbReference type="EnsemblPlants" id="Bra041114.1-P"/>
    </source>
</evidence>
<name>M4FJ34_BRACM</name>
<reference evidence="9" key="2">
    <citation type="journal article" date="2018" name="Hortic Res">
        <title>Improved Brassica rapa reference genome by single-molecule sequencing and chromosome conformation capture technologies.</title>
        <authorList>
            <person name="Zhang L."/>
            <person name="Cai X."/>
            <person name="Wu J."/>
            <person name="Liu M."/>
            <person name="Grob S."/>
            <person name="Cheng F."/>
            <person name="Liang J."/>
            <person name="Cai C."/>
            <person name="Liu Z."/>
            <person name="Liu B."/>
            <person name="Wang F."/>
            <person name="Li S."/>
            <person name="Liu F."/>
            <person name="Li X."/>
            <person name="Cheng L."/>
            <person name="Yang W."/>
            <person name="Li M.H."/>
            <person name="Grossniklaus U."/>
            <person name="Zheng H."/>
            <person name="Wang X."/>
        </authorList>
    </citation>
    <scope>NUCLEOTIDE SEQUENCE [LARGE SCALE GENOMIC DNA]</scope>
    <source>
        <strain evidence="9">cv. Chiifu-401-42</strain>
    </source>
</reference>
<proteinExistence type="predicted"/>
<feature type="coiled-coil region" evidence="5">
    <location>
        <begin position="82"/>
        <end position="142"/>
    </location>
</feature>
<keyword evidence="1" id="KW-0479">Metal-binding</keyword>
<evidence type="ECO:0000256" key="2">
    <source>
        <dbReference type="ARBA" id="ARBA00022771"/>
    </source>
</evidence>
<evidence type="ECO:0000256" key="4">
    <source>
        <dbReference type="PROSITE-ProRule" id="PRU01343"/>
    </source>
</evidence>
<keyword evidence="3" id="KW-0862">Zinc</keyword>
<dbReference type="AlphaFoldDB" id="M4FJ34"/>
<protein>
    <recommendedName>
        <fullName evidence="7">GRF-type domain-containing protein</fullName>
    </recommendedName>
</protein>
<keyword evidence="6" id="KW-1133">Transmembrane helix</keyword>
<feature type="domain" description="GRF-type" evidence="7">
    <location>
        <begin position="27"/>
        <end position="72"/>
    </location>
</feature>
<sequence length="170" mass="19440">MSESVNFQSACSQSVISSSRNNNGVLCHCKREAPIVRAWTRENPGRRFYGCRGFGVGNGHESCNFFRWYDVEKPHGWQNLALQEAREIMQEQKEEIANLRAKVRSLTHECSNEFSRELEDEMKEKGEECEALKREVLILSERSSMLRNALVASYVGFGVVVGGIMVMSRW</sequence>
<dbReference type="SMR" id="M4FJ34"/>
<keyword evidence="5" id="KW-0175">Coiled coil</keyword>
<organism evidence="8 9">
    <name type="scientific">Brassica campestris</name>
    <name type="common">Field mustard</name>
    <dbReference type="NCBI Taxonomy" id="3711"/>
    <lineage>
        <taxon>Eukaryota</taxon>
        <taxon>Viridiplantae</taxon>
        <taxon>Streptophyta</taxon>
        <taxon>Embryophyta</taxon>
        <taxon>Tracheophyta</taxon>
        <taxon>Spermatophyta</taxon>
        <taxon>Magnoliopsida</taxon>
        <taxon>eudicotyledons</taxon>
        <taxon>Gunneridae</taxon>
        <taxon>Pentapetalae</taxon>
        <taxon>rosids</taxon>
        <taxon>malvids</taxon>
        <taxon>Brassicales</taxon>
        <taxon>Brassicaceae</taxon>
        <taxon>Brassiceae</taxon>
        <taxon>Brassica</taxon>
    </lineage>
</organism>
<evidence type="ECO:0000256" key="3">
    <source>
        <dbReference type="ARBA" id="ARBA00022833"/>
    </source>
</evidence>